<protein>
    <submittedName>
        <fullName evidence="1">Uncharacterized protein</fullName>
    </submittedName>
</protein>
<dbReference type="PANTHER" id="PTHR43362">
    <property type="entry name" value="MANNITOL DEHYDROGENASE DSF1-RELATED"/>
    <property type="match status" value="1"/>
</dbReference>
<dbReference type="EMBL" id="CAUJNA010002635">
    <property type="protein sequence ID" value="CAJ1393701.1"/>
    <property type="molecule type" value="Genomic_DNA"/>
</dbReference>
<comment type="caution">
    <text evidence="1">The sequence shown here is derived from an EMBL/GenBank/DDBJ whole genome shotgun (WGS) entry which is preliminary data.</text>
</comment>
<accession>A0AA36IU58</accession>
<dbReference type="AlphaFoldDB" id="A0AA36IU58"/>
<gene>
    <name evidence="1" type="ORF">EVOR1521_LOCUS18515</name>
</gene>
<evidence type="ECO:0000313" key="1">
    <source>
        <dbReference type="EMBL" id="CAJ1393701.1"/>
    </source>
</evidence>
<dbReference type="InterPro" id="IPR050988">
    <property type="entry name" value="Mannitol_DH/Oxidoreductase"/>
</dbReference>
<dbReference type="GO" id="GO:0016616">
    <property type="term" value="F:oxidoreductase activity, acting on the CH-OH group of donors, NAD or NADP as acceptor"/>
    <property type="evidence" value="ECO:0007669"/>
    <property type="project" value="TreeGrafter"/>
</dbReference>
<proteinExistence type="predicted"/>
<dbReference type="PANTHER" id="PTHR43362:SF1">
    <property type="entry name" value="MANNITOL DEHYDROGENASE 2-RELATED"/>
    <property type="match status" value="1"/>
</dbReference>
<sequence length="165" mass="17859">MSAADPTITFESLTGDDDIFQNVASVCIGTGRFLRAMLVPALAEIGGETILAQTRGSSFPQYMSTRCPERSYEVDTVLQDGRVMTSLLPIAACGTLGKPEGRSAFMKLPQRLPNLTFIGLGLTEAGIEHNGRSILDLAEFLYACFEVDDPSRRRRGGISSSQTFC</sequence>
<dbReference type="Proteomes" id="UP001178507">
    <property type="component" value="Unassembled WGS sequence"/>
</dbReference>
<organism evidence="1 2">
    <name type="scientific">Effrenium voratum</name>
    <dbReference type="NCBI Taxonomy" id="2562239"/>
    <lineage>
        <taxon>Eukaryota</taxon>
        <taxon>Sar</taxon>
        <taxon>Alveolata</taxon>
        <taxon>Dinophyceae</taxon>
        <taxon>Suessiales</taxon>
        <taxon>Symbiodiniaceae</taxon>
        <taxon>Effrenium</taxon>
    </lineage>
</organism>
<keyword evidence="2" id="KW-1185">Reference proteome</keyword>
<name>A0AA36IU58_9DINO</name>
<evidence type="ECO:0000313" key="2">
    <source>
        <dbReference type="Proteomes" id="UP001178507"/>
    </source>
</evidence>
<reference evidence="1" key="1">
    <citation type="submission" date="2023-08" db="EMBL/GenBank/DDBJ databases">
        <authorList>
            <person name="Chen Y."/>
            <person name="Shah S."/>
            <person name="Dougan E. K."/>
            <person name="Thang M."/>
            <person name="Chan C."/>
        </authorList>
    </citation>
    <scope>NUCLEOTIDE SEQUENCE</scope>
</reference>